<dbReference type="Proteomes" id="UP000034264">
    <property type="component" value="Unassembled WGS sequence"/>
</dbReference>
<organism evidence="2 3">
    <name type="scientific">Candidatus Amesbacteria bacterium GW2011_GWC2_45_19</name>
    <dbReference type="NCBI Taxonomy" id="1618366"/>
    <lineage>
        <taxon>Bacteria</taxon>
        <taxon>Candidatus Amesiibacteriota</taxon>
    </lineage>
</organism>
<name>A0A0G1M449_9BACT</name>
<feature type="compositionally biased region" description="Basic and acidic residues" evidence="1">
    <location>
        <begin position="174"/>
        <end position="197"/>
    </location>
</feature>
<evidence type="ECO:0000313" key="2">
    <source>
        <dbReference type="EMBL" id="KKU03021.1"/>
    </source>
</evidence>
<dbReference type="GO" id="GO:0006355">
    <property type="term" value="P:regulation of DNA-templated transcription"/>
    <property type="evidence" value="ECO:0007669"/>
    <property type="project" value="InterPro"/>
</dbReference>
<reference evidence="2 3" key="1">
    <citation type="journal article" date="2015" name="Nature">
        <title>rRNA introns, odd ribosomes, and small enigmatic genomes across a large radiation of phyla.</title>
        <authorList>
            <person name="Brown C.T."/>
            <person name="Hug L.A."/>
            <person name="Thomas B.C."/>
            <person name="Sharon I."/>
            <person name="Castelle C.J."/>
            <person name="Singh A."/>
            <person name="Wilkins M.J."/>
            <person name="Williams K.H."/>
            <person name="Banfield J.F."/>
        </authorList>
    </citation>
    <scope>NUCLEOTIDE SEQUENCE [LARGE SCALE GENOMIC DNA]</scope>
</reference>
<proteinExistence type="predicted"/>
<feature type="region of interest" description="Disordered" evidence="1">
    <location>
        <begin position="174"/>
        <end position="212"/>
    </location>
</feature>
<evidence type="ECO:0000313" key="3">
    <source>
        <dbReference type="Proteomes" id="UP000034264"/>
    </source>
</evidence>
<accession>A0A0G1M449</accession>
<dbReference type="AlphaFoldDB" id="A0A0G1M449"/>
<dbReference type="Pfam" id="PF05443">
    <property type="entry name" value="ROS_MUCR"/>
    <property type="match status" value="1"/>
</dbReference>
<sequence length="265" mass="30387">MGRLEQEIRFTPAEQDLFELQRKTVEEWDIPQDILDQAHNLVEKRRAEVGKGYFALARKSQQPTGSLHFVAWEERVSNGEIFGNVGTITVSEDQEEIQCGLCGGWFKVLNGAHLQTHGLEDGDAYKSLLGLNRNQALCSPKFSALQREIAIENENERNIRETRVPFVQGFDPRRTDTRRRQFGEDRRRLFEEKRTRGELPSGRTSDRPEIRRLSEGGQFSLYGNNYYFGRTANGNVKITISGDEVTAEGYVNGELVIKTYQRKDL</sequence>
<dbReference type="GO" id="GO:0003677">
    <property type="term" value="F:DNA binding"/>
    <property type="evidence" value="ECO:0007669"/>
    <property type="project" value="InterPro"/>
</dbReference>
<dbReference type="EMBL" id="LCKS01000004">
    <property type="protein sequence ID" value="KKU03021.1"/>
    <property type="molecule type" value="Genomic_DNA"/>
</dbReference>
<dbReference type="InterPro" id="IPR008807">
    <property type="entry name" value="ROS_MUCR"/>
</dbReference>
<dbReference type="GO" id="GO:0008270">
    <property type="term" value="F:zinc ion binding"/>
    <property type="evidence" value="ECO:0007669"/>
    <property type="project" value="InterPro"/>
</dbReference>
<protein>
    <submittedName>
        <fullName evidence="2">Uncharacterized protein</fullName>
    </submittedName>
</protein>
<evidence type="ECO:0000256" key="1">
    <source>
        <dbReference type="SAM" id="MobiDB-lite"/>
    </source>
</evidence>
<gene>
    <name evidence="2" type="ORF">UX05_C0004G0030</name>
</gene>
<comment type="caution">
    <text evidence="2">The sequence shown here is derived from an EMBL/GenBank/DDBJ whole genome shotgun (WGS) entry which is preliminary data.</text>
</comment>